<feature type="region of interest" description="Disordered" evidence="1">
    <location>
        <begin position="672"/>
        <end position="696"/>
    </location>
</feature>
<protein>
    <recommendedName>
        <fullName evidence="2">Peptidase S8/S53 domain-containing protein</fullName>
    </recommendedName>
</protein>
<dbReference type="InterPro" id="IPR000209">
    <property type="entry name" value="Peptidase_S8/S53_dom"/>
</dbReference>
<feature type="region of interest" description="Disordered" evidence="1">
    <location>
        <begin position="1"/>
        <end position="22"/>
    </location>
</feature>
<dbReference type="EMBL" id="FUKQ01000024">
    <property type="protein sequence ID" value="SJN28820.1"/>
    <property type="molecule type" value="Genomic_DNA"/>
</dbReference>
<gene>
    <name evidence="3" type="ORF">FM114_06365</name>
</gene>
<keyword evidence="4" id="KW-1185">Reference proteome</keyword>
<dbReference type="Gene3D" id="3.40.50.200">
    <property type="entry name" value="Peptidase S8/S53 domain"/>
    <property type="match status" value="1"/>
</dbReference>
<dbReference type="SUPFAM" id="SSF52743">
    <property type="entry name" value="Subtilisin-like"/>
    <property type="match status" value="1"/>
</dbReference>
<evidence type="ECO:0000256" key="1">
    <source>
        <dbReference type="SAM" id="MobiDB-lite"/>
    </source>
</evidence>
<evidence type="ECO:0000259" key="2">
    <source>
        <dbReference type="Pfam" id="PF00082"/>
    </source>
</evidence>
<name>A0A1R4J9L9_9ACTN</name>
<dbReference type="GO" id="GO:0006508">
    <property type="term" value="P:proteolysis"/>
    <property type="evidence" value="ECO:0007669"/>
    <property type="project" value="InterPro"/>
</dbReference>
<dbReference type="Proteomes" id="UP000188342">
    <property type="component" value="Unassembled WGS sequence"/>
</dbReference>
<accession>A0A1R4J9L9</accession>
<dbReference type="Pfam" id="PF00082">
    <property type="entry name" value="Peptidase_S8"/>
    <property type="match status" value="1"/>
</dbReference>
<dbReference type="AlphaFoldDB" id="A0A1R4J9L9"/>
<feature type="domain" description="Peptidase S8/S53" evidence="2">
    <location>
        <begin position="254"/>
        <end position="566"/>
    </location>
</feature>
<organism evidence="3 4">
    <name type="scientific">Luteococcus japonicus LSP_Lj1</name>
    <dbReference type="NCBI Taxonomy" id="1255658"/>
    <lineage>
        <taxon>Bacteria</taxon>
        <taxon>Bacillati</taxon>
        <taxon>Actinomycetota</taxon>
        <taxon>Actinomycetes</taxon>
        <taxon>Propionibacteriales</taxon>
        <taxon>Propionibacteriaceae</taxon>
        <taxon>Luteococcus</taxon>
    </lineage>
</organism>
<evidence type="ECO:0000313" key="4">
    <source>
        <dbReference type="Proteomes" id="UP000188342"/>
    </source>
</evidence>
<sequence>MEGALRRGRGYPANDATVPDYRGHSTTLREILEGLEAGDVKIFPTSDVEDDGVTPGRIVLKVSGKGGPVEAIFNGVKMVPLAQNHDRSLYCLSDEESRAAFAAIVERYADDPADFMSNHEAHREAKSWKQALAHIKGIEVYDRADRSAGLNATAEEPGFFRVFLWPTSMAGRRAEKFAKARLDEIQSLIDSNNILNIDARPDYLSITARLSNEELDSVLDNPLVERVRTLPSESNDSMPVQINSMAVPQSLKASGPAIGVVDDLVTGVNPWIGVAIHDAPISPPNSASNALSTDHGNVVAGLAAYGEIDVTTLGGYSPFPVVPARVLSADGTGRPTLFDESLVATQVRWLAAQGVKVVCIAMTRGHADDGAVPDTLSATLDTLACELDIVIVVPSGNLDPRTPNDWLNGYPNYVKSDGARVAAPGTAVSCVTVGAVAGGSDVDPRRNPSLVRIARPGEAAPYGRTAPGRSISISTMPNIKPEFARAVGNWGYDVHSDTVRPDVDALGVPVLVGSPRGRHFGVAVGTSYGAALVAHEAAAIRERYPDASASLTRCLLALSAKPLQDSQSLAGRWGVPNYRGILESDSNRVIVTFESEISSGNVAFLEVPIPGDFARVRGRRRFRVALAFAPPVLRSRSEYMAGHIEFDLTHDYSLEQLREIYREQPSLAELEANPELTKSALPDRRASEPNKTSLNSSTLHLREYSSGWDVDNSMYTLIIRHFHSPWTKSQLKNYPTQKFSVAIEMLHEGEIDLYSETVSTVQNHIRTRTRVRSL</sequence>
<reference evidence="3 4" key="1">
    <citation type="submission" date="2017-02" db="EMBL/GenBank/DDBJ databases">
        <authorList>
            <person name="Peterson S.W."/>
        </authorList>
    </citation>
    <scope>NUCLEOTIDE SEQUENCE [LARGE SCALE GENOMIC DNA]</scope>
    <source>
        <strain evidence="3 4">LSP_Lj1</strain>
    </source>
</reference>
<evidence type="ECO:0000313" key="3">
    <source>
        <dbReference type="EMBL" id="SJN28820.1"/>
    </source>
</evidence>
<proteinExistence type="predicted"/>
<dbReference type="GO" id="GO:0004252">
    <property type="term" value="F:serine-type endopeptidase activity"/>
    <property type="evidence" value="ECO:0007669"/>
    <property type="project" value="InterPro"/>
</dbReference>
<dbReference type="InterPro" id="IPR036852">
    <property type="entry name" value="Peptidase_S8/S53_dom_sf"/>
</dbReference>